<dbReference type="EC" id="2.7.7.65" evidence="3"/>
<feature type="domain" description="GGDEF" evidence="2">
    <location>
        <begin position="238"/>
        <end position="367"/>
    </location>
</feature>
<feature type="transmembrane region" description="Helical" evidence="1">
    <location>
        <begin position="129"/>
        <end position="147"/>
    </location>
</feature>
<keyword evidence="1" id="KW-0472">Membrane</keyword>
<name>A0ABV5KY70_9BACL</name>
<keyword evidence="1" id="KW-0812">Transmembrane</keyword>
<dbReference type="Proteomes" id="UP001589747">
    <property type="component" value="Unassembled WGS sequence"/>
</dbReference>
<dbReference type="Gene3D" id="3.30.70.270">
    <property type="match status" value="1"/>
</dbReference>
<keyword evidence="1" id="KW-1133">Transmembrane helix</keyword>
<dbReference type="InterPro" id="IPR000160">
    <property type="entry name" value="GGDEF_dom"/>
</dbReference>
<dbReference type="GO" id="GO:0052621">
    <property type="term" value="F:diguanylate cyclase activity"/>
    <property type="evidence" value="ECO:0007669"/>
    <property type="project" value="UniProtKB-EC"/>
</dbReference>
<feature type="transmembrane region" description="Helical" evidence="1">
    <location>
        <begin position="86"/>
        <end position="102"/>
    </location>
</feature>
<keyword evidence="4" id="KW-1185">Reference proteome</keyword>
<dbReference type="PANTHER" id="PTHR45138:SF9">
    <property type="entry name" value="DIGUANYLATE CYCLASE DGCM-RELATED"/>
    <property type="match status" value="1"/>
</dbReference>
<reference evidence="3 4" key="1">
    <citation type="submission" date="2024-09" db="EMBL/GenBank/DDBJ databases">
        <authorList>
            <person name="Sun Q."/>
            <person name="Mori K."/>
        </authorList>
    </citation>
    <scope>NUCLEOTIDE SEQUENCE [LARGE SCALE GENOMIC DNA]</scope>
    <source>
        <strain evidence="3 4">TISTR 2452</strain>
    </source>
</reference>
<feature type="transmembrane region" description="Helical" evidence="1">
    <location>
        <begin position="153"/>
        <end position="177"/>
    </location>
</feature>
<sequence length="367" mass="41376">MRNERPSSVQASDKWMRMVVYGYWITLAVTLLGQVAVYVISDRLSDAFDASRYLKQYVWMPDVIMVVLLGTLEAVMRIWPERKDTAIFITGMALAMTLALFLSEKLPGALAILLLPMLAGMFMLKSSYIYISLGVNWLYLALLFGLLPGRQTLPFFCEVAIVAFVLLVAALCGAGVLKRGSDLFAVLEKSHKSVQELLVKNAMMDRMNKIDALTELYNHKTYHEYAEKLAEQQQRSEFPLQVAMMDVDNFKQVNDTYGHWVGDIVLRRVAEIIRDHMEADDFAARYGGEEFIVLLTLKPLEQSLMVVEAIRRAVAEVKFEEMGGKSVTISIGLHDFAQGESKADFFQVADAALYEAKKTGKNKTVIR</sequence>
<comment type="caution">
    <text evidence="3">The sequence shown here is derived from an EMBL/GenBank/DDBJ whole genome shotgun (WGS) entry which is preliminary data.</text>
</comment>
<organism evidence="3 4">
    <name type="scientific">Paenibacillus aurantiacus</name>
    <dbReference type="NCBI Taxonomy" id="1936118"/>
    <lineage>
        <taxon>Bacteria</taxon>
        <taxon>Bacillati</taxon>
        <taxon>Bacillota</taxon>
        <taxon>Bacilli</taxon>
        <taxon>Bacillales</taxon>
        <taxon>Paenibacillaceae</taxon>
        <taxon>Paenibacillus</taxon>
    </lineage>
</organism>
<dbReference type="PANTHER" id="PTHR45138">
    <property type="entry name" value="REGULATORY COMPONENTS OF SENSORY TRANSDUCTION SYSTEM"/>
    <property type="match status" value="1"/>
</dbReference>
<dbReference type="InterPro" id="IPR043128">
    <property type="entry name" value="Rev_trsase/Diguanyl_cyclase"/>
</dbReference>
<evidence type="ECO:0000313" key="4">
    <source>
        <dbReference type="Proteomes" id="UP001589747"/>
    </source>
</evidence>
<dbReference type="RefSeq" id="WP_377501131.1">
    <property type="nucleotide sequence ID" value="NZ_JBHMDO010000047.1"/>
</dbReference>
<dbReference type="NCBIfam" id="TIGR00254">
    <property type="entry name" value="GGDEF"/>
    <property type="match status" value="1"/>
</dbReference>
<feature type="transmembrane region" description="Helical" evidence="1">
    <location>
        <begin position="60"/>
        <end position="79"/>
    </location>
</feature>
<dbReference type="Pfam" id="PF00990">
    <property type="entry name" value="GGDEF"/>
    <property type="match status" value="1"/>
</dbReference>
<proteinExistence type="predicted"/>
<dbReference type="InterPro" id="IPR029787">
    <property type="entry name" value="Nucleotide_cyclase"/>
</dbReference>
<protein>
    <submittedName>
        <fullName evidence="3">GGDEF domain-containing protein</fullName>
        <ecNumber evidence="3">2.7.7.65</ecNumber>
    </submittedName>
</protein>
<dbReference type="SMART" id="SM00267">
    <property type="entry name" value="GGDEF"/>
    <property type="match status" value="1"/>
</dbReference>
<accession>A0ABV5KY70</accession>
<dbReference type="PROSITE" id="PS50887">
    <property type="entry name" value="GGDEF"/>
    <property type="match status" value="1"/>
</dbReference>
<keyword evidence="3" id="KW-0808">Transferase</keyword>
<gene>
    <name evidence="3" type="ORF">ACFFSY_29905</name>
</gene>
<dbReference type="InterPro" id="IPR050469">
    <property type="entry name" value="Diguanylate_Cyclase"/>
</dbReference>
<feature type="transmembrane region" description="Helical" evidence="1">
    <location>
        <begin position="21"/>
        <end position="40"/>
    </location>
</feature>
<dbReference type="EMBL" id="JBHMDO010000047">
    <property type="protein sequence ID" value="MFB9330179.1"/>
    <property type="molecule type" value="Genomic_DNA"/>
</dbReference>
<dbReference type="SUPFAM" id="SSF55073">
    <property type="entry name" value="Nucleotide cyclase"/>
    <property type="match status" value="1"/>
</dbReference>
<evidence type="ECO:0000313" key="3">
    <source>
        <dbReference type="EMBL" id="MFB9330179.1"/>
    </source>
</evidence>
<evidence type="ECO:0000259" key="2">
    <source>
        <dbReference type="PROSITE" id="PS50887"/>
    </source>
</evidence>
<keyword evidence="3" id="KW-0548">Nucleotidyltransferase</keyword>
<evidence type="ECO:0000256" key="1">
    <source>
        <dbReference type="SAM" id="Phobius"/>
    </source>
</evidence>
<dbReference type="CDD" id="cd01949">
    <property type="entry name" value="GGDEF"/>
    <property type="match status" value="1"/>
</dbReference>